<dbReference type="InterPro" id="IPR029062">
    <property type="entry name" value="Class_I_gatase-like"/>
</dbReference>
<name>A0ABV9SXG1_9BACT</name>
<feature type="chain" id="PRO_5045613767" evidence="1">
    <location>
        <begin position="27"/>
        <end position="252"/>
    </location>
</feature>
<evidence type="ECO:0000313" key="3">
    <source>
        <dbReference type="EMBL" id="MFC4871054.1"/>
    </source>
</evidence>
<proteinExistence type="predicted"/>
<dbReference type="Gene3D" id="3.40.50.880">
    <property type="match status" value="1"/>
</dbReference>
<dbReference type="PANTHER" id="PTHR40469:SF2">
    <property type="entry name" value="GALACTOSE-BINDING DOMAIN-LIKE SUPERFAMILY PROTEIN"/>
    <property type="match status" value="1"/>
</dbReference>
<feature type="domain" description="ThuA-like" evidence="2">
    <location>
        <begin position="67"/>
        <end position="250"/>
    </location>
</feature>
<evidence type="ECO:0000313" key="4">
    <source>
        <dbReference type="Proteomes" id="UP001595818"/>
    </source>
</evidence>
<evidence type="ECO:0000259" key="2">
    <source>
        <dbReference type="Pfam" id="PF06283"/>
    </source>
</evidence>
<reference evidence="4" key="1">
    <citation type="journal article" date="2019" name="Int. J. Syst. Evol. Microbiol.">
        <title>The Global Catalogue of Microorganisms (GCM) 10K type strain sequencing project: providing services to taxonomists for standard genome sequencing and annotation.</title>
        <authorList>
            <consortium name="The Broad Institute Genomics Platform"/>
            <consortium name="The Broad Institute Genome Sequencing Center for Infectious Disease"/>
            <person name="Wu L."/>
            <person name="Ma J."/>
        </authorList>
    </citation>
    <scope>NUCLEOTIDE SEQUENCE [LARGE SCALE GENOMIC DNA]</scope>
    <source>
        <strain evidence="4">CGMCC 4.7466</strain>
    </source>
</reference>
<feature type="signal peptide" evidence="1">
    <location>
        <begin position="1"/>
        <end position="26"/>
    </location>
</feature>
<evidence type="ECO:0000256" key="1">
    <source>
        <dbReference type="SAM" id="SignalP"/>
    </source>
</evidence>
<accession>A0ABV9SXG1</accession>
<dbReference type="RefSeq" id="WP_377062170.1">
    <property type="nucleotide sequence ID" value="NZ_JBHSJJ010000002.1"/>
</dbReference>
<dbReference type="PANTHER" id="PTHR40469">
    <property type="entry name" value="SECRETED GLYCOSYL HYDROLASE"/>
    <property type="match status" value="1"/>
</dbReference>
<gene>
    <name evidence="3" type="ORF">ACFPFU_05105</name>
</gene>
<keyword evidence="4" id="KW-1185">Reference proteome</keyword>
<keyword evidence="1" id="KW-0732">Signal</keyword>
<sequence>MKINPKYSMANFPFILAVFWTATVFADNGAACLEVPEHQARADIKVLLVGGGASHDFDKWYRGADVDILSEDGLADVRYTDNTDSILLYLPEIDVLYLTNNQPIGDAETRKAIMAFADSGKGLVLGHAALWYNWADWPEYNRALVGGGSNGHDKYGAFNVSVVNEKHPVTAGVPSLFNLKDELYYYKIDPNGPGIEVLATASTEGSDVFPSVFVVNHPKARIVGIALGHDGESHQLEAYQILLRNAVKWVAQ</sequence>
<dbReference type="Proteomes" id="UP001595818">
    <property type="component" value="Unassembled WGS sequence"/>
</dbReference>
<dbReference type="Pfam" id="PF06283">
    <property type="entry name" value="ThuA"/>
    <property type="match status" value="1"/>
</dbReference>
<dbReference type="InterPro" id="IPR029010">
    <property type="entry name" value="ThuA-like"/>
</dbReference>
<protein>
    <submittedName>
        <fullName evidence="3">ThuA domain-containing protein</fullName>
    </submittedName>
</protein>
<dbReference type="EMBL" id="JBHSJJ010000002">
    <property type="protein sequence ID" value="MFC4871054.1"/>
    <property type="molecule type" value="Genomic_DNA"/>
</dbReference>
<organism evidence="3 4">
    <name type="scientific">Negadavirga shengliensis</name>
    <dbReference type="NCBI Taxonomy" id="1389218"/>
    <lineage>
        <taxon>Bacteria</taxon>
        <taxon>Pseudomonadati</taxon>
        <taxon>Bacteroidota</taxon>
        <taxon>Cytophagia</taxon>
        <taxon>Cytophagales</taxon>
        <taxon>Cyclobacteriaceae</taxon>
        <taxon>Negadavirga</taxon>
    </lineage>
</organism>
<comment type="caution">
    <text evidence="3">The sequence shown here is derived from an EMBL/GenBank/DDBJ whole genome shotgun (WGS) entry which is preliminary data.</text>
</comment>
<dbReference type="SUPFAM" id="SSF52317">
    <property type="entry name" value="Class I glutamine amidotransferase-like"/>
    <property type="match status" value="1"/>
</dbReference>